<organism evidence="2 3">
    <name type="scientific">Urechidicola croceus</name>
    <dbReference type="NCBI Taxonomy" id="1850246"/>
    <lineage>
        <taxon>Bacteria</taxon>
        <taxon>Pseudomonadati</taxon>
        <taxon>Bacteroidota</taxon>
        <taxon>Flavobacteriia</taxon>
        <taxon>Flavobacteriales</taxon>
        <taxon>Flavobacteriaceae</taxon>
        <taxon>Urechidicola</taxon>
    </lineage>
</organism>
<sequence>MRLSIIIPTYNSEKVLNKALKSIINQSFKDVEVLIIDGLSKDKTLKIAKEFQKEIPSIIIKSEKDNGIYDAMNKGIKLANGEWLFFMGSDDTLFDNYTLEKVFESISKTKEKVIYGNVKIVGDTGWAKNGDIYDGEFSIEKLFNQNICHQSMFYNSKFIKKDIGFFNLNYDICSDWDFNLRCRAKTNFYYCNIIIANFFSGGLSTNSGDKEFSIDFINNIMDYYKINLFNKLLNSPSFKRHPEVKTLQKKKHPYRFKFLKLVKQIFKRLEIK</sequence>
<evidence type="ECO:0000259" key="1">
    <source>
        <dbReference type="Pfam" id="PF00535"/>
    </source>
</evidence>
<dbReference type="CDD" id="cd06433">
    <property type="entry name" value="GT_2_WfgS_like"/>
    <property type="match status" value="1"/>
</dbReference>
<protein>
    <recommendedName>
        <fullName evidence="1">Glycosyltransferase 2-like domain-containing protein</fullName>
    </recommendedName>
</protein>
<dbReference type="PANTHER" id="PTHR22916:SF3">
    <property type="entry name" value="UDP-GLCNAC:BETAGAL BETA-1,3-N-ACETYLGLUCOSAMINYLTRANSFERASE-LIKE PROTEIN 1"/>
    <property type="match status" value="1"/>
</dbReference>
<proteinExistence type="predicted"/>
<dbReference type="STRING" id="1850246.LPB138_01880"/>
<dbReference type="Gene3D" id="3.90.550.10">
    <property type="entry name" value="Spore Coat Polysaccharide Biosynthesis Protein SpsA, Chain A"/>
    <property type="match status" value="1"/>
</dbReference>
<dbReference type="Proteomes" id="UP000176050">
    <property type="component" value="Chromosome"/>
</dbReference>
<dbReference type="EMBL" id="CP017478">
    <property type="protein sequence ID" value="AOW19504.1"/>
    <property type="molecule type" value="Genomic_DNA"/>
</dbReference>
<dbReference type="InterPro" id="IPR029044">
    <property type="entry name" value="Nucleotide-diphossugar_trans"/>
</dbReference>
<name>A0A1D8P4L7_9FLAO</name>
<dbReference type="SUPFAM" id="SSF53448">
    <property type="entry name" value="Nucleotide-diphospho-sugar transferases"/>
    <property type="match status" value="1"/>
</dbReference>
<dbReference type="Pfam" id="PF00535">
    <property type="entry name" value="Glycos_transf_2"/>
    <property type="match status" value="1"/>
</dbReference>
<dbReference type="RefSeq" id="WP_070235620.1">
    <property type="nucleotide sequence ID" value="NZ_CP017478.1"/>
</dbReference>
<feature type="domain" description="Glycosyltransferase 2-like" evidence="1">
    <location>
        <begin position="4"/>
        <end position="131"/>
    </location>
</feature>
<dbReference type="InterPro" id="IPR001173">
    <property type="entry name" value="Glyco_trans_2-like"/>
</dbReference>
<evidence type="ECO:0000313" key="2">
    <source>
        <dbReference type="EMBL" id="AOW19504.1"/>
    </source>
</evidence>
<dbReference type="AlphaFoldDB" id="A0A1D8P4L7"/>
<dbReference type="GO" id="GO:0016758">
    <property type="term" value="F:hexosyltransferase activity"/>
    <property type="evidence" value="ECO:0007669"/>
    <property type="project" value="UniProtKB-ARBA"/>
</dbReference>
<dbReference type="PANTHER" id="PTHR22916">
    <property type="entry name" value="GLYCOSYLTRANSFERASE"/>
    <property type="match status" value="1"/>
</dbReference>
<dbReference type="KEGG" id="lul:LPB138_01880"/>
<evidence type="ECO:0000313" key="3">
    <source>
        <dbReference type="Proteomes" id="UP000176050"/>
    </source>
</evidence>
<accession>A0A1D8P4L7</accession>
<gene>
    <name evidence="2" type="ORF">LPB138_01880</name>
</gene>
<dbReference type="OrthoDB" id="9788101at2"/>
<reference evidence="2 3" key="1">
    <citation type="submission" date="2016-10" db="EMBL/GenBank/DDBJ databases">
        <title>Lutibacter sp. LPB0138, isolated from marine gastropod.</title>
        <authorList>
            <person name="Kim E."/>
            <person name="Yi H."/>
        </authorList>
    </citation>
    <scope>NUCLEOTIDE SEQUENCE [LARGE SCALE GENOMIC DNA]</scope>
    <source>
        <strain evidence="2 3">LPB0138</strain>
    </source>
</reference>
<keyword evidence="3" id="KW-1185">Reference proteome</keyword>